<accession>A0A147BF75</accession>
<sequence>MYSSLKNVFFAVNLFYYILLSVFFLCMCPLSGHSGDFFLVPDLPENLLNTPQTLLKQKPKYWAKIYIYLFFCCKVIEFTILFLTVFFKRKVSNGNNEKVTSAEGRGSLFEL</sequence>
<evidence type="ECO:0000313" key="2">
    <source>
        <dbReference type="EMBL" id="JAR89072.1"/>
    </source>
</evidence>
<proteinExistence type="predicted"/>
<evidence type="ECO:0000256" key="1">
    <source>
        <dbReference type="SAM" id="Phobius"/>
    </source>
</evidence>
<dbReference type="EMBL" id="GEGO01006332">
    <property type="protein sequence ID" value="JAR89072.1"/>
    <property type="molecule type" value="Transcribed_RNA"/>
</dbReference>
<reference evidence="2" key="1">
    <citation type="journal article" date="2018" name="PLoS Negl. Trop. Dis.">
        <title>Sialome diversity of ticks revealed by RNAseq of single tick salivary glands.</title>
        <authorList>
            <person name="Perner J."/>
            <person name="Kropackova S."/>
            <person name="Kopacek P."/>
            <person name="Ribeiro J.M."/>
        </authorList>
    </citation>
    <scope>NUCLEOTIDE SEQUENCE</scope>
    <source>
        <strain evidence="2">Siblings of single egg batch collected in Ceske Budejovice</strain>
        <tissue evidence="2">Salivary glands</tissue>
    </source>
</reference>
<name>A0A147BF75_IXORI</name>
<feature type="transmembrane region" description="Helical" evidence="1">
    <location>
        <begin position="65"/>
        <end position="87"/>
    </location>
</feature>
<dbReference type="AlphaFoldDB" id="A0A147BF75"/>
<protein>
    <submittedName>
        <fullName evidence="2">Uncharacterized protein</fullName>
    </submittedName>
</protein>
<keyword evidence="1" id="KW-1133">Transmembrane helix</keyword>
<keyword evidence="1" id="KW-0472">Membrane</keyword>
<keyword evidence="1" id="KW-0812">Transmembrane</keyword>
<organism evidence="2">
    <name type="scientific">Ixodes ricinus</name>
    <name type="common">Common tick</name>
    <name type="synonym">Acarus ricinus</name>
    <dbReference type="NCBI Taxonomy" id="34613"/>
    <lineage>
        <taxon>Eukaryota</taxon>
        <taxon>Metazoa</taxon>
        <taxon>Ecdysozoa</taxon>
        <taxon>Arthropoda</taxon>
        <taxon>Chelicerata</taxon>
        <taxon>Arachnida</taxon>
        <taxon>Acari</taxon>
        <taxon>Parasitiformes</taxon>
        <taxon>Ixodida</taxon>
        <taxon>Ixodoidea</taxon>
        <taxon>Ixodidae</taxon>
        <taxon>Ixodinae</taxon>
        <taxon>Ixodes</taxon>
    </lineage>
</organism>
<feature type="transmembrane region" description="Helical" evidence="1">
    <location>
        <begin position="7"/>
        <end position="32"/>
    </location>
</feature>